<evidence type="ECO:0000313" key="1">
    <source>
        <dbReference type="EMBL" id="PWZ74569.1"/>
    </source>
</evidence>
<dbReference type="Proteomes" id="UP000256409">
    <property type="component" value="Unassembled WGS sequence"/>
</dbReference>
<dbReference type="GeneID" id="93824760"/>
<protein>
    <submittedName>
        <fullName evidence="2">YueH family protein</fullName>
    </submittedName>
</protein>
<organism evidence="1 4">
    <name type="scientific">Staphylococcus pseudintermedius</name>
    <dbReference type="NCBI Taxonomy" id="283734"/>
    <lineage>
        <taxon>Bacteria</taxon>
        <taxon>Bacillati</taxon>
        <taxon>Bacillota</taxon>
        <taxon>Bacilli</taxon>
        <taxon>Bacillales</taxon>
        <taxon>Staphylococcaceae</taxon>
        <taxon>Staphylococcus</taxon>
        <taxon>Staphylococcus intermedius group</taxon>
    </lineage>
</organism>
<reference evidence="3" key="2">
    <citation type="journal article" date="2018" name="Vet. Microbiol.">
        <title>Methicillin-resistant staphylococci amongst veterinary personnel, personnel-owned pets, patients and the hospital environment of two small animal veterinary hospitals.</title>
        <authorList>
            <person name="Worthing K.A."/>
            <person name="Brown J."/>
            <person name="Gerber L."/>
            <person name="Abraham S."/>
            <person name="Trott D."/>
            <person name="Norris J.M."/>
        </authorList>
    </citation>
    <scope>NUCLEOTIDE SEQUENCE</scope>
    <source>
        <strain evidence="3">ST496-2</strain>
    </source>
</reference>
<evidence type="ECO:0000313" key="3">
    <source>
        <dbReference type="EMBL" id="REA80865.1"/>
    </source>
</evidence>
<name>A0A166SJE9_STAPS</name>
<evidence type="ECO:0000313" key="5">
    <source>
        <dbReference type="Proteomes" id="UP000256409"/>
    </source>
</evidence>
<sequence>MKIRESHSENYSAKVWLYHNQKEHYIVVSIPDLYWSIQIEDTLYGEELTEHLFVHLFNVINEEEAQILALRITRWLQEV</sequence>
<dbReference type="Proteomes" id="UP000595859">
    <property type="component" value="Chromosome"/>
</dbReference>
<dbReference type="RefSeq" id="WP_014614344.1">
    <property type="nucleotide sequence ID" value="NZ_AP019372.1"/>
</dbReference>
<evidence type="ECO:0000313" key="4">
    <source>
        <dbReference type="Proteomes" id="UP000246800"/>
    </source>
</evidence>
<evidence type="ECO:0000313" key="2">
    <source>
        <dbReference type="EMBL" id="QQM97557.1"/>
    </source>
</evidence>
<dbReference type="OrthoDB" id="2390431at2"/>
<gene>
    <name evidence="1" type="ORF">DD902_07840</name>
    <name evidence="3" type="ORF">DV961_09275</name>
    <name evidence="2" type="ORF">JGZ15_08640</name>
</gene>
<dbReference type="Proteomes" id="UP000246800">
    <property type="component" value="Unassembled WGS sequence"/>
</dbReference>
<accession>A0A166SJE9</accession>
<dbReference type="EMBL" id="QEIT01000035">
    <property type="protein sequence ID" value="PWZ74569.1"/>
    <property type="molecule type" value="Genomic_DNA"/>
</dbReference>
<reference evidence="1 4" key="1">
    <citation type="journal article" date="2018" name="Vet. Microbiol.">
        <title>Clonal diversity and geographic distribution of methicillin-resistant Staphylococcus pseudintermedius from Australian animals: Discovery of novel sequence types.</title>
        <authorList>
            <person name="Worthing K.A."/>
            <person name="Abraham S."/>
            <person name="Coombs G.W."/>
            <person name="Pang S."/>
            <person name="Saputra S."/>
            <person name="Jordan D."/>
            <person name="Trott D.J."/>
            <person name="Norris J.M."/>
        </authorList>
    </citation>
    <scope>NUCLEOTIDE SEQUENCE [LARGE SCALE GENOMIC DNA]</scope>
    <source>
        <strain evidence="1 4">ST525 1</strain>
    </source>
</reference>
<proteinExistence type="predicted"/>
<reference evidence="2 6" key="4">
    <citation type="submission" date="2020-12" db="EMBL/GenBank/DDBJ databases">
        <title>Whole genome sequencing and de novo assembly of Staphylococcus pseudintermedius: a novel pangenome approach to unravel pathogenesis of canine pyoderma.</title>
        <authorList>
            <person name="Ferrer L."/>
            <person name="Perez D."/>
            <person name="Fonticoba R."/>
            <person name="Vines J."/>
            <person name="Fabregas N."/>
            <person name="Madronero S."/>
            <person name="Meroni G."/>
            <person name="Martino P."/>
            <person name="Martinez S."/>
            <person name="Cusco A."/>
            <person name="Migura L."/>
            <person name="Francino O."/>
        </authorList>
    </citation>
    <scope>NUCLEOTIDE SEQUENCE [LARGE SCALE GENOMIC DNA]</scope>
    <source>
        <strain evidence="2 6">HSP080</strain>
    </source>
</reference>
<evidence type="ECO:0000313" key="6">
    <source>
        <dbReference type="Proteomes" id="UP000595859"/>
    </source>
</evidence>
<dbReference type="InterPro" id="IPR020260">
    <property type="entry name" value="Uncharacterised_YueH"/>
</dbReference>
<dbReference type="Pfam" id="PF14166">
    <property type="entry name" value="YueH"/>
    <property type="match status" value="1"/>
</dbReference>
<dbReference type="EMBL" id="CP066884">
    <property type="protein sequence ID" value="QQM97557.1"/>
    <property type="molecule type" value="Genomic_DNA"/>
</dbReference>
<reference evidence="5" key="3">
    <citation type="journal article" date="2018" name="Vet. Microbiol.">
        <title>Molecular epidemiology of methicillin-resistant staphylococci amongst veterinary personnel, personnel-owned pets, patients and the hospital environment of two companion animal veterinary hospitals.</title>
        <authorList>
            <person name="Worthing K.A."/>
            <person name="Brown J."/>
            <person name="Gerber L."/>
            <person name="Abraham S."/>
            <person name="Trott D."/>
            <person name="Norris J.M."/>
        </authorList>
    </citation>
    <scope>NUCLEOTIDE SEQUENCE [LARGE SCALE GENOMIC DNA]</scope>
    <source>
        <strain evidence="5">ST496-2</strain>
    </source>
</reference>
<dbReference type="EMBL" id="QQPC01000064">
    <property type="protein sequence ID" value="REA80865.1"/>
    <property type="molecule type" value="Genomic_DNA"/>
</dbReference>
<dbReference type="AlphaFoldDB" id="A0A166SJE9"/>
<dbReference type="eggNOG" id="ENOG5033A84">
    <property type="taxonomic scope" value="Bacteria"/>
</dbReference>